<comment type="caution">
    <text evidence="2">The sequence shown here is derived from an EMBL/GenBank/DDBJ whole genome shotgun (WGS) entry which is preliminary data.</text>
</comment>
<dbReference type="EMBL" id="VWXD01000009">
    <property type="protein sequence ID" value="NIF02617.1"/>
    <property type="molecule type" value="Genomic_DNA"/>
</dbReference>
<feature type="signal peptide" evidence="1">
    <location>
        <begin position="1"/>
        <end position="24"/>
    </location>
</feature>
<proteinExistence type="predicted"/>
<accession>A0ABX0R678</accession>
<dbReference type="RefSeq" id="WP_167141808.1">
    <property type="nucleotide sequence ID" value="NZ_VWXD01000009.1"/>
</dbReference>
<keyword evidence="1" id="KW-0732">Signal</keyword>
<evidence type="ECO:0000313" key="2">
    <source>
        <dbReference type="EMBL" id="NIF02617.1"/>
    </source>
</evidence>
<dbReference type="InterPro" id="IPR007433">
    <property type="entry name" value="DUF481"/>
</dbReference>
<protein>
    <submittedName>
        <fullName evidence="2">DUF481 domain-containing protein</fullName>
    </submittedName>
</protein>
<dbReference type="Proteomes" id="UP000780690">
    <property type="component" value="Unassembled WGS sequence"/>
</dbReference>
<keyword evidence="3" id="KW-1185">Reference proteome</keyword>
<feature type="chain" id="PRO_5046128514" evidence="1">
    <location>
        <begin position="25"/>
        <end position="252"/>
    </location>
</feature>
<reference evidence="2 3" key="1">
    <citation type="journal article" date="2019" name="bioRxiv">
        <title>Bacteria contribute to plant secondary compound degradation in a generalist herbivore system.</title>
        <authorList>
            <person name="Francoeur C.B."/>
            <person name="Khadempour L."/>
            <person name="Moreira-Soto R.D."/>
            <person name="Gotting K."/>
            <person name="Book A.J."/>
            <person name="Pinto-Tomas A.A."/>
            <person name="Keefover-Ring K."/>
            <person name="Currie C.R."/>
        </authorList>
    </citation>
    <scope>NUCLEOTIDE SEQUENCE [LARGE SCALE GENOMIC DNA]</scope>
    <source>
        <strain evidence="2 3">Acro-805</strain>
    </source>
</reference>
<sequence>MKVLTLLRGLPLFSLSFFSAGAMASVDIFTVPDDPSTAKSDFAGNVQGSYAHQGGNSRTSTISADSTLTWFDKANAYSLWGEAYNYSSDDTRSSEKYQAGLRLRHNLDGKNFLFGQSGWSGDRFNGYRGRYTTVAGYGRQIFSGPLHTLRAEVGPGVRHDEFTDGSGTTNALAYTALSYSYKLTDAAYFIQGVSVLASRDSTLNSETGIRIDLNKRFALKVTYNYTHNSKPPSTAPDKTDTKTQVSIVYNIP</sequence>
<dbReference type="Pfam" id="PF04338">
    <property type="entry name" value="DUF481"/>
    <property type="match status" value="1"/>
</dbReference>
<name>A0ABX0R678_9GAMM</name>
<evidence type="ECO:0000256" key="1">
    <source>
        <dbReference type="SAM" id="SignalP"/>
    </source>
</evidence>
<gene>
    <name evidence="2" type="ORF">F3J38_21635</name>
</gene>
<organism evidence="2 3">
    <name type="scientific">Candidatus Pantoea formicae</name>
    <dbReference type="NCBI Taxonomy" id="2608355"/>
    <lineage>
        <taxon>Bacteria</taxon>
        <taxon>Pseudomonadati</taxon>
        <taxon>Pseudomonadota</taxon>
        <taxon>Gammaproteobacteria</taxon>
        <taxon>Enterobacterales</taxon>
        <taxon>Erwiniaceae</taxon>
        <taxon>Pantoea</taxon>
    </lineage>
</organism>
<evidence type="ECO:0000313" key="3">
    <source>
        <dbReference type="Proteomes" id="UP000780690"/>
    </source>
</evidence>